<gene>
    <name evidence="1" type="ORF">ACFVKH_03610</name>
</gene>
<evidence type="ECO:0000313" key="1">
    <source>
        <dbReference type="EMBL" id="MFE4105351.1"/>
    </source>
</evidence>
<comment type="caution">
    <text evidence="1">The sequence shown here is derived from an EMBL/GenBank/DDBJ whole genome shotgun (WGS) entry which is preliminary data.</text>
</comment>
<proteinExistence type="predicted"/>
<accession>A0ABW6IB19</accession>
<name>A0ABW6IB19_9CYAN</name>
<organism evidence="1 2">
    <name type="scientific">Almyronema epifaneia S1</name>
    <dbReference type="NCBI Taxonomy" id="2991925"/>
    <lineage>
        <taxon>Bacteria</taxon>
        <taxon>Bacillati</taxon>
        <taxon>Cyanobacteriota</taxon>
        <taxon>Cyanophyceae</taxon>
        <taxon>Nodosilineales</taxon>
        <taxon>Nodosilineaceae</taxon>
        <taxon>Almyronema</taxon>
        <taxon>Almyronema epifaneia</taxon>
    </lineage>
</organism>
<evidence type="ECO:0000313" key="2">
    <source>
        <dbReference type="Proteomes" id="UP001600165"/>
    </source>
</evidence>
<dbReference type="EMBL" id="JBHZOL010000021">
    <property type="protein sequence ID" value="MFE4105351.1"/>
    <property type="molecule type" value="Genomic_DNA"/>
</dbReference>
<reference evidence="1 2" key="1">
    <citation type="submission" date="2024-10" db="EMBL/GenBank/DDBJ databases">
        <authorList>
            <person name="Ratan Roy A."/>
            <person name="Morales Sandoval P.H."/>
            <person name="De Los Santos Villalobos S."/>
            <person name="Chakraborty S."/>
            <person name="Mukherjee J."/>
        </authorList>
    </citation>
    <scope>NUCLEOTIDE SEQUENCE [LARGE SCALE GENOMIC DNA]</scope>
    <source>
        <strain evidence="1 2">S1</strain>
    </source>
</reference>
<dbReference type="Proteomes" id="UP001600165">
    <property type="component" value="Unassembled WGS sequence"/>
</dbReference>
<protein>
    <submittedName>
        <fullName evidence="1">Uncharacterized protein</fullName>
    </submittedName>
</protein>
<sequence length="81" mass="8920">MVKQSVTNKQKAIALNRGNQLFAAQTAPELNSQIPTEEPFSDRLQWALAAGTPRIDLPIGQYQSLIRSGRLSRKSITHSSS</sequence>
<keyword evidence="2" id="KW-1185">Reference proteome</keyword>
<dbReference type="RefSeq" id="WP_377961727.1">
    <property type="nucleotide sequence ID" value="NZ_JBHZOL010000021.1"/>
</dbReference>